<evidence type="ECO:0000313" key="3">
    <source>
        <dbReference type="Proteomes" id="UP000197277"/>
    </source>
</evidence>
<evidence type="ECO:0000313" key="2">
    <source>
        <dbReference type="EMBL" id="OWP64621.1"/>
    </source>
</evidence>
<accession>A0A246FPD8</accession>
<protein>
    <submittedName>
        <fullName evidence="2">Uncharacterized protein</fullName>
    </submittedName>
</protein>
<reference evidence="2 3" key="1">
    <citation type="submission" date="2017-06" db="EMBL/GenBank/DDBJ databases">
        <title>Hymenobacter amundsenii sp. nov. isolated from regoliths in Antarctica.</title>
        <authorList>
            <person name="Sedlacek I."/>
            <person name="Kralova S."/>
            <person name="Pantucek R."/>
            <person name="Svec P."/>
            <person name="Holochova P."/>
            <person name="Stankova E."/>
            <person name="Vrbovska V."/>
            <person name="Busse H.-J."/>
        </authorList>
    </citation>
    <scope>NUCLEOTIDE SEQUENCE [LARGE SCALE GENOMIC DNA]</scope>
    <source>
        <strain evidence="2 3">CCM 8682</strain>
    </source>
</reference>
<feature type="compositionally biased region" description="Polar residues" evidence="1">
    <location>
        <begin position="50"/>
        <end position="61"/>
    </location>
</feature>
<dbReference type="EMBL" id="NIRR01000002">
    <property type="protein sequence ID" value="OWP64621.1"/>
    <property type="molecule type" value="Genomic_DNA"/>
</dbReference>
<sequence length="61" mass="6497">MASAALSSCQTDTADRNYYDASTEATPGVATPRESDGLAPNIELPPDSVFSDTIPQQRPLR</sequence>
<dbReference type="AlphaFoldDB" id="A0A246FPD8"/>
<feature type="compositionally biased region" description="Polar residues" evidence="1">
    <location>
        <begin position="1"/>
        <end position="12"/>
    </location>
</feature>
<name>A0A246FPD8_9BACT</name>
<comment type="caution">
    <text evidence="2">The sequence shown here is derived from an EMBL/GenBank/DDBJ whole genome shotgun (WGS) entry which is preliminary data.</text>
</comment>
<evidence type="ECO:0000256" key="1">
    <source>
        <dbReference type="SAM" id="MobiDB-lite"/>
    </source>
</evidence>
<organism evidence="2 3">
    <name type="scientific">Hymenobacter amundsenii</name>
    <dbReference type="NCBI Taxonomy" id="2006685"/>
    <lineage>
        <taxon>Bacteria</taxon>
        <taxon>Pseudomonadati</taxon>
        <taxon>Bacteroidota</taxon>
        <taxon>Cytophagia</taxon>
        <taxon>Cytophagales</taxon>
        <taxon>Hymenobacteraceae</taxon>
        <taxon>Hymenobacter</taxon>
    </lineage>
</organism>
<dbReference type="Proteomes" id="UP000197277">
    <property type="component" value="Unassembled WGS sequence"/>
</dbReference>
<proteinExistence type="predicted"/>
<gene>
    <name evidence="2" type="ORF">CDA63_02355</name>
</gene>
<feature type="region of interest" description="Disordered" evidence="1">
    <location>
        <begin position="1"/>
        <end position="61"/>
    </location>
</feature>
<keyword evidence="3" id="KW-1185">Reference proteome</keyword>